<keyword evidence="3" id="KW-1185">Reference proteome</keyword>
<evidence type="ECO:0000313" key="2">
    <source>
        <dbReference type="EMBL" id="MEZ8210416.1"/>
    </source>
</evidence>
<protein>
    <submittedName>
        <fullName evidence="2">Mor transcription activator family protein</fullName>
    </submittedName>
</protein>
<evidence type="ECO:0000313" key="3">
    <source>
        <dbReference type="Proteomes" id="UP001569151"/>
    </source>
</evidence>
<dbReference type="InterPro" id="IPR052411">
    <property type="entry name" value="c-mor_Regulatory_Protein"/>
</dbReference>
<feature type="domain" description="Mor transcription activator" evidence="1">
    <location>
        <begin position="32"/>
        <end position="134"/>
    </location>
</feature>
<evidence type="ECO:0000259" key="1">
    <source>
        <dbReference type="Pfam" id="PF08765"/>
    </source>
</evidence>
<accession>A0ABV4MLH6</accession>
<proteinExistence type="predicted"/>
<organism evidence="2 3">
    <name type="scientific">Vibrio bivalvicida</name>
    <dbReference type="NCBI Taxonomy" id="1276888"/>
    <lineage>
        <taxon>Bacteria</taxon>
        <taxon>Pseudomonadati</taxon>
        <taxon>Pseudomonadota</taxon>
        <taxon>Gammaproteobacteria</taxon>
        <taxon>Vibrionales</taxon>
        <taxon>Vibrionaceae</taxon>
        <taxon>Vibrio</taxon>
        <taxon>Vibrio oreintalis group</taxon>
    </lineage>
</organism>
<sequence length="135" mass="15973">MSTEQNFDLFGYENVTVEDIKKLQPSDHFGRSRWPELMLTVHELLKDELSKANVDENLALVLVARLCKDTGGTQYYFPSGDHLKHQLRNMFIWRDFNGQNVQELSLKYKLSTQKVYDALRDMRKIEVHTRQHNLF</sequence>
<name>A0ABV4MLH6_9VIBR</name>
<dbReference type="SUPFAM" id="SSF46689">
    <property type="entry name" value="Homeodomain-like"/>
    <property type="match status" value="1"/>
</dbReference>
<dbReference type="RefSeq" id="WP_371719619.1">
    <property type="nucleotide sequence ID" value="NZ_JBGOOF010000027.1"/>
</dbReference>
<dbReference type="InterPro" id="IPR014875">
    <property type="entry name" value="Mor_transcription_activator"/>
</dbReference>
<comment type="caution">
    <text evidence="2">The sequence shown here is derived from an EMBL/GenBank/DDBJ whole genome shotgun (WGS) entry which is preliminary data.</text>
</comment>
<dbReference type="Pfam" id="PF08765">
    <property type="entry name" value="Mor"/>
    <property type="match status" value="1"/>
</dbReference>
<dbReference type="Proteomes" id="UP001569151">
    <property type="component" value="Unassembled WGS sequence"/>
</dbReference>
<dbReference type="Gene3D" id="1.10.10.60">
    <property type="entry name" value="Homeodomain-like"/>
    <property type="match status" value="2"/>
</dbReference>
<dbReference type="EMBL" id="JBGOOS010000027">
    <property type="protein sequence ID" value="MEZ8210416.1"/>
    <property type="molecule type" value="Genomic_DNA"/>
</dbReference>
<gene>
    <name evidence="2" type="ORF">ACED39_16700</name>
</gene>
<dbReference type="InterPro" id="IPR009057">
    <property type="entry name" value="Homeodomain-like_sf"/>
</dbReference>
<dbReference type="PANTHER" id="PTHR37812:SF1">
    <property type="entry name" value="MU-LIKE PROPHAGE FLUMU PROTEIN C"/>
    <property type="match status" value="1"/>
</dbReference>
<reference evidence="2 3" key="1">
    <citation type="submission" date="2024-06" db="EMBL/GenBank/DDBJ databases">
        <authorList>
            <person name="Steensen K."/>
            <person name="Seneca J."/>
            <person name="Bartlau N."/>
            <person name="Yu A.X."/>
            <person name="Polz M.F."/>
        </authorList>
    </citation>
    <scope>NUCLEOTIDE SEQUENCE [LARGE SCALE GENOMIC DNA]</scope>
    <source>
        <strain evidence="2 3">1F146</strain>
    </source>
</reference>
<dbReference type="PANTHER" id="PTHR37812">
    <property type="entry name" value="MU-LIKE PROPHAGE FLUMU PROTEIN C"/>
    <property type="match status" value="1"/>
</dbReference>